<comment type="caution">
    <text evidence="1">The sequence shown here is derived from an EMBL/GenBank/DDBJ whole genome shotgun (WGS) entry which is preliminary data.</text>
</comment>
<organism evidence="1">
    <name type="scientific">marine sediment metagenome</name>
    <dbReference type="NCBI Taxonomy" id="412755"/>
    <lineage>
        <taxon>unclassified sequences</taxon>
        <taxon>metagenomes</taxon>
        <taxon>ecological metagenomes</taxon>
    </lineage>
</organism>
<proteinExistence type="predicted"/>
<gene>
    <name evidence="1" type="ORF">LCGC14_2835280</name>
</gene>
<dbReference type="AlphaFoldDB" id="A0A0F8YZH2"/>
<dbReference type="PANTHER" id="PTHR34387:SF1">
    <property type="entry name" value="PERIPLASMIC IMMUNOGENIC PROTEIN"/>
    <property type="match status" value="1"/>
</dbReference>
<feature type="non-terminal residue" evidence="1">
    <location>
        <position position="236"/>
    </location>
</feature>
<dbReference type="EMBL" id="LAZR01054110">
    <property type="protein sequence ID" value="KKK79260.1"/>
    <property type="molecule type" value="Genomic_DNA"/>
</dbReference>
<dbReference type="InterPro" id="IPR007497">
    <property type="entry name" value="SIMPL/DUF541"/>
</dbReference>
<dbReference type="PANTHER" id="PTHR34387">
    <property type="entry name" value="SLR1258 PROTEIN"/>
    <property type="match status" value="1"/>
</dbReference>
<accession>A0A0F8YZH2</accession>
<protein>
    <recommendedName>
        <fullName evidence="2">DUF541 domain-containing protein</fullName>
    </recommendedName>
</protein>
<sequence length="236" mass="24857">MGSGALTDTPQSLQRIEQEFAQGKGARAIVACQRRLAVGNWRGIDARKGTNMRLMNWVALAWMAGAGMVSAQQGPEQGIIVTGQGSIAAAPDMATITLGVTEEAASAKAAMDKVTEAVAAILAQLDAQGIAAKDRQTSRFYLRPVHDRRPIEDGAPPRITGYEAGNSVTVKVRDLDRLGAMMDAVINEGANDFNGLDFGLQDPKDALAEARKAAVTDATERARQLAEAAGVKLGTL</sequence>
<dbReference type="Gene3D" id="3.30.70.2970">
    <property type="entry name" value="Protein of unknown function (DUF541), domain 2"/>
    <property type="match status" value="1"/>
</dbReference>
<evidence type="ECO:0000313" key="1">
    <source>
        <dbReference type="EMBL" id="KKK79260.1"/>
    </source>
</evidence>
<dbReference type="InterPro" id="IPR052022">
    <property type="entry name" value="26kDa_periplasmic_antigen"/>
</dbReference>
<dbReference type="Pfam" id="PF04402">
    <property type="entry name" value="SIMPL"/>
    <property type="match status" value="1"/>
</dbReference>
<name>A0A0F8YZH2_9ZZZZ</name>
<dbReference type="GO" id="GO:0006974">
    <property type="term" value="P:DNA damage response"/>
    <property type="evidence" value="ECO:0007669"/>
    <property type="project" value="TreeGrafter"/>
</dbReference>
<dbReference type="Gene3D" id="3.30.110.170">
    <property type="entry name" value="Protein of unknown function (DUF541), domain 1"/>
    <property type="match status" value="1"/>
</dbReference>
<evidence type="ECO:0008006" key="2">
    <source>
        <dbReference type="Google" id="ProtNLM"/>
    </source>
</evidence>
<reference evidence="1" key="1">
    <citation type="journal article" date="2015" name="Nature">
        <title>Complex archaea that bridge the gap between prokaryotes and eukaryotes.</title>
        <authorList>
            <person name="Spang A."/>
            <person name="Saw J.H."/>
            <person name="Jorgensen S.L."/>
            <person name="Zaremba-Niedzwiedzka K."/>
            <person name="Martijn J."/>
            <person name="Lind A.E."/>
            <person name="van Eijk R."/>
            <person name="Schleper C."/>
            <person name="Guy L."/>
            <person name="Ettema T.J."/>
        </authorList>
    </citation>
    <scope>NUCLEOTIDE SEQUENCE</scope>
</reference>